<dbReference type="GO" id="GO:0004386">
    <property type="term" value="F:helicase activity"/>
    <property type="evidence" value="ECO:0007669"/>
    <property type="project" value="UniProtKB-KW"/>
</dbReference>
<dbReference type="GO" id="GO:0005524">
    <property type="term" value="F:ATP binding"/>
    <property type="evidence" value="ECO:0007669"/>
    <property type="project" value="UniProtKB-KW"/>
</dbReference>
<proteinExistence type="predicted"/>
<dbReference type="SMART" id="SM00487">
    <property type="entry name" value="DEXDc"/>
    <property type="match status" value="1"/>
</dbReference>
<keyword evidence="1" id="KW-0547">Nucleotide-binding</keyword>
<dbReference type="Gene3D" id="3.40.50.300">
    <property type="entry name" value="P-loop containing nucleotide triphosphate hydrolases"/>
    <property type="match status" value="1"/>
</dbReference>
<dbReference type="PANTHER" id="PTHR12131">
    <property type="entry name" value="ATP-DEPENDENT RNA AND DNA HELICASE"/>
    <property type="match status" value="1"/>
</dbReference>
<reference evidence="7 8" key="1">
    <citation type="journal article" date="2018" name="Sci. Rep.">
        <title>Raphidocelis subcapitata (=Pseudokirchneriella subcapitata) provides an insight into genome evolution and environmental adaptations in the Sphaeropleales.</title>
        <authorList>
            <person name="Suzuki S."/>
            <person name="Yamaguchi H."/>
            <person name="Nakajima N."/>
            <person name="Kawachi M."/>
        </authorList>
    </citation>
    <scope>NUCLEOTIDE SEQUENCE [LARGE SCALE GENOMIC DNA]</scope>
    <source>
        <strain evidence="7 8">NIES-35</strain>
    </source>
</reference>
<dbReference type="Pfam" id="PF00270">
    <property type="entry name" value="DEAD"/>
    <property type="match status" value="1"/>
</dbReference>
<sequence>MLTRGSLSAQRGGGNAKWRGGATPLLASRRRRPLAAAPPWRRPQPLPLPPHAAPGGAPPRGDEAETEADAEAASGSLEAASATLSSGSLSSFEAEFGWEPEGGGGGGGEGEEEANPYGDAAAAEAAAAEGRAAAEAAIAAAAADADGAGAPALEALLAAAAAPGGAAAVTLEALEGIFPFPLDPFQKKAVAALLEGLSVVVCAPTGAGKTAIAEAAAAAALAAGKRVIYTTPLKALSNQKLLEARARFGTARCGLQTGDASLNPDGQVVVMTTEILRNIMYRTAEASGGGGGGATRDERLGDVGLVVLDEVHYLGDPNRGSVWEEVVINCPRHIQLLAMSATVKNPEDLGGWISQEHGECVTVRTRFRPVPLRWLFCHAAASGPRGPAALGELLDGSGRGLNPRLEMERFLKAEAR</sequence>
<feature type="compositionally biased region" description="Low complexity" evidence="5">
    <location>
        <begin position="71"/>
        <end position="99"/>
    </location>
</feature>
<evidence type="ECO:0000259" key="6">
    <source>
        <dbReference type="PROSITE" id="PS51192"/>
    </source>
</evidence>
<feature type="compositionally biased region" description="Pro residues" evidence="5">
    <location>
        <begin position="40"/>
        <end position="52"/>
    </location>
</feature>
<dbReference type="SMART" id="SM00382">
    <property type="entry name" value="AAA"/>
    <property type="match status" value="1"/>
</dbReference>
<dbReference type="SUPFAM" id="SSF52540">
    <property type="entry name" value="P-loop containing nucleoside triphosphate hydrolases"/>
    <property type="match status" value="1"/>
</dbReference>
<dbReference type="PANTHER" id="PTHR12131:SF1">
    <property type="entry name" value="ATP-DEPENDENT RNA HELICASE SUPV3L1, MITOCHONDRIAL-RELATED"/>
    <property type="match status" value="1"/>
</dbReference>
<dbReference type="EMBL" id="BDRX01000108">
    <property type="protein sequence ID" value="GBF97818.1"/>
    <property type="molecule type" value="Genomic_DNA"/>
</dbReference>
<accession>A0A2V0PD84</accession>
<evidence type="ECO:0000256" key="5">
    <source>
        <dbReference type="SAM" id="MobiDB-lite"/>
    </source>
</evidence>
<evidence type="ECO:0000313" key="8">
    <source>
        <dbReference type="Proteomes" id="UP000247498"/>
    </source>
</evidence>
<dbReference type="Proteomes" id="UP000247498">
    <property type="component" value="Unassembled WGS sequence"/>
</dbReference>
<dbReference type="PROSITE" id="PS51192">
    <property type="entry name" value="HELICASE_ATP_BIND_1"/>
    <property type="match status" value="1"/>
</dbReference>
<keyword evidence="3 7" id="KW-0347">Helicase</keyword>
<dbReference type="InParanoid" id="A0A2V0PD84"/>
<dbReference type="OrthoDB" id="64767at2759"/>
<evidence type="ECO:0000256" key="1">
    <source>
        <dbReference type="ARBA" id="ARBA00022741"/>
    </source>
</evidence>
<keyword evidence="8" id="KW-1185">Reference proteome</keyword>
<evidence type="ECO:0000256" key="4">
    <source>
        <dbReference type="ARBA" id="ARBA00022840"/>
    </source>
</evidence>
<comment type="caution">
    <text evidence="7">The sequence shown here is derived from an EMBL/GenBank/DDBJ whole genome shotgun (WGS) entry which is preliminary data.</text>
</comment>
<dbReference type="GO" id="GO:0070478">
    <property type="term" value="P:nuclear-transcribed mRNA catabolic process, 3'-5' exonucleolytic nonsense-mediated decay"/>
    <property type="evidence" value="ECO:0007669"/>
    <property type="project" value="TreeGrafter"/>
</dbReference>
<evidence type="ECO:0000256" key="3">
    <source>
        <dbReference type="ARBA" id="ARBA00022806"/>
    </source>
</evidence>
<gene>
    <name evidence="7" type="ORF">Rsub_11344</name>
</gene>
<organism evidence="7 8">
    <name type="scientific">Raphidocelis subcapitata</name>
    <dbReference type="NCBI Taxonomy" id="307507"/>
    <lineage>
        <taxon>Eukaryota</taxon>
        <taxon>Viridiplantae</taxon>
        <taxon>Chlorophyta</taxon>
        <taxon>core chlorophytes</taxon>
        <taxon>Chlorophyceae</taxon>
        <taxon>CS clade</taxon>
        <taxon>Sphaeropleales</taxon>
        <taxon>Selenastraceae</taxon>
        <taxon>Raphidocelis</taxon>
    </lineage>
</organism>
<feature type="domain" description="Helicase ATP-binding" evidence="6">
    <location>
        <begin position="190"/>
        <end position="361"/>
    </location>
</feature>
<dbReference type="InterPro" id="IPR050699">
    <property type="entry name" value="RNA-DNA_Helicase"/>
</dbReference>
<keyword evidence="2" id="KW-0378">Hydrolase</keyword>
<dbReference type="InterPro" id="IPR014001">
    <property type="entry name" value="Helicase_ATP-bd"/>
</dbReference>
<name>A0A2V0PD84_9CHLO</name>
<dbReference type="GO" id="GO:0016787">
    <property type="term" value="F:hydrolase activity"/>
    <property type="evidence" value="ECO:0007669"/>
    <property type="project" value="UniProtKB-KW"/>
</dbReference>
<evidence type="ECO:0000313" key="7">
    <source>
        <dbReference type="EMBL" id="GBF97818.1"/>
    </source>
</evidence>
<keyword evidence="4" id="KW-0067">ATP-binding</keyword>
<dbReference type="GO" id="GO:0055087">
    <property type="term" value="C:Ski complex"/>
    <property type="evidence" value="ECO:0007669"/>
    <property type="project" value="TreeGrafter"/>
</dbReference>
<feature type="region of interest" description="Disordered" evidence="5">
    <location>
        <begin position="1"/>
        <end position="122"/>
    </location>
</feature>
<dbReference type="InterPro" id="IPR027417">
    <property type="entry name" value="P-loop_NTPase"/>
</dbReference>
<protein>
    <submittedName>
        <fullName evidence="7">DEAD-box ATP-dependent RNA helicase, chloroplastic</fullName>
    </submittedName>
</protein>
<dbReference type="AlphaFoldDB" id="A0A2V0PD84"/>
<dbReference type="GO" id="GO:0003676">
    <property type="term" value="F:nucleic acid binding"/>
    <property type="evidence" value="ECO:0007669"/>
    <property type="project" value="InterPro"/>
</dbReference>
<evidence type="ECO:0000256" key="2">
    <source>
        <dbReference type="ARBA" id="ARBA00022801"/>
    </source>
</evidence>
<dbReference type="InterPro" id="IPR011545">
    <property type="entry name" value="DEAD/DEAH_box_helicase_dom"/>
</dbReference>
<dbReference type="InterPro" id="IPR003593">
    <property type="entry name" value="AAA+_ATPase"/>
</dbReference>
<dbReference type="STRING" id="307507.A0A2V0PD84"/>